<organism evidence="1 2">
    <name type="scientific">Pseudoloma neurophilia</name>
    <dbReference type="NCBI Taxonomy" id="146866"/>
    <lineage>
        <taxon>Eukaryota</taxon>
        <taxon>Fungi</taxon>
        <taxon>Fungi incertae sedis</taxon>
        <taxon>Microsporidia</taxon>
        <taxon>Pseudoloma</taxon>
    </lineage>
</organism>
<dbReference type="Proteomes" id="UP000051530">
    <property type="component" value="Unassembled WGS sequence"/>
</dbReference>
<evidence type="ECO:0000313" key="2">
    <source>
        <dbReference type="Proteomes" id="UP000051530"/>
    </source>
</evidence>
<comment type="caution">
    <text evidence="1">The sequence shown here is derived from an EMBL/GenBank/DDBJ whole genome shotgun (WGS) entry which is preliminary data.</text>
</comment>
<dbReference type="EMBL" id="LGUB01000641">
    <property type="protein sequence ID" value="KRH92843.1"/>
    <property type="molecule type" value="Genomic_DNA"/>
</dbReference>
<keyword evidence="2" id="KW-1185">Reference proteome</keyword>
<name>A0A0R0M385_9MICR</name>
<accession>A0A0R0M385</accession>
<proteinExistence type="predicted"/>
<reference evidence="1 2" key="1">
    <citation type="submission" date="2015-07" db="EMBL/GenBank/DDBJ databases">
        <title>The genome of Pseudoloma neurophilia, a relevant intracellular parasite of the zebrafish.</title>
        <authorList>
            <person name="Ndikumana S."/>
            <person name="Pelin A."/>
            <person name="Sanders J."/>
            <person name="Corradi N."/>
        </authorList>
    </citation>
    <scope>NUCLEOTIDE SEQUENCE [LARGE SCALE GENOMIC DNA]</scope>
    <source>
        <strain evidence="1 2">MK1</strain>
    </source>
</reference>
<protein>
    <submittedName>
        <fullName evidence="1">Uncharacterized protein</fullName>
    </submittedName>
</protein>
<evidence type="ECO:0000313" key="1">
    <source>
        <dbReference type="EMBL" id="KRH92843.1"/>
    </source>
</evidence>
<dbReference type="AlphaFoldDB" id="A0A0R0M385"/>
<sequence>MAIISIFFLTYQDLVAFFSQMFLSGADHFSFYDDIISTSSQQ</sequence>
<gene>
    <name evidence="1" type="ORF">M153_2496000177</name>
</gene>
<dbReference type="VEuPathDB" id="MicrosporidiaDB:M153_2496000177"/>